<protein>
    <submittedName>
        <fullName evidence="3">Uncharacterized protein</fullName>
    </submittedName>
</protein>
<comment type="caution">
    <text evidence="3">The sequence shown here is derived from an EMBL/GenBank/DDBJ whole genome shotgun (WGS) entry which is preliminary data.</text>
</comment>
<reference evidence="3 4" key="1">
    <citation type="journal article" date="2017" name="Gigascience">
        <title>Draft genome of the honey bee ectoparasitic mite, Tropilaelaps mercedesae, is shaped by the parasitic life history.</title>
        <authorList>
            <person name="Dong X."/>
            <person name="Armstrong S.D."/>
            <person name="Xia D."/>
            <person name="Makepeace B.L."/>
            <person name="Darby A.C."/>
            <person name="Kadowaki T."/>
        </authorList>
    </citation>
    <scope>NUCLEOTIDE SEQUENCE [LARGE SCALE GENOMIC DNA]</scope>
    <source>
        <strain evidence="3">Wuxi-XJTLU</strain>
    </source>
</reference>
<evidence type="ECO:0000313" key="4">
    <source>
        <dbReference type="Proteomes" id="UP000192247"/>
    </source>
</evidence>
<evidence type="ECO:0000313" key="3">
    <source>
        <dbReference type="EMBL" id="OQR75310.1"/>
    </source>
</evidence>
<accession>A0A1V9XP69</accession>
<keyword evidence="1" id="KW-0812">Transmembrane</keyword>
<sequence length="86" mass="9694">MRRFGTQFAICVVLVLCALFAMAYSNKSEPMREETNGMPNQLTLPFAFLALVGVYVITSTVYMIVDILIKANFHKILTSCKRATRN</sequence>
<evidence type="ECO:0000256" key="1">
    <source>
        <dbReference type="SAM" id="Phobius"/>
    </source>
</evidence>
<gene>
    <name evidence="3" type="ORF">BIW11_08506</name>
</gene>
<dbReference type="Proteomes" id="UP000192247">
    <property type="component" value="Unassembled WGS sequence"/>
</dbReference>
<proteinExistence type="predicted"/>
<keyword evidence="1" id="KW-0472">Membrane</keyword>
<dbReference type="AlphaFoldDB" id="A0A1V9XP69"/>
<keyword evidence="2" id="KW-0732">Signal</keyword>
<feature type="signal peptide" evidence="2">
    <location>
        <begin position="1"/>
        <end position="25"/>
    </location>
</feature>
<name>A0A1V9XP69_9ACAR</name>
<feature type="transmembrane region" description="Helical" evidence="1">
    <location>
        <begin position="47"/>
        <end position="69"/>
    </location>
</feature>
<evidence type="ECO:0000256" key="2">
    <source>
        <dbReference type="SAM" id="SignalP"/>
    </source>
</evidence>
<keyword evidence="4" id="KW-1185">Reference proteome</keyword>
<dbReference type="InParanoid" id="A0A1V9XP69"/>
<dbReference type="EMBL" id="MNPL01006563">
    <property type="protein sequence ID" value="OQR75310.1"/>
    <property type="molecule type" value="Genomic_DNA"/>
</dbReference>
<keyword evidence="1" id="KW-1133">Transmembrane helix</keyword>
<feature type="chain" id="PRO_5012528925" evidence="2">
    <location>
        <begin position="26"/>
        <end position="86"/>
    </location>
</feature>
<organism evidence="3 4">
    <name type="scientific">Tropilaelaps mercedesae</name>
    <dbReference type="NCBI Taxonomy" id="418985"/>
    <lineage>
        <taxon>Eukaryota</taxon>
        <taxon>Metazoa</taxon>
        <taxon>Ecdysozoa</taxon>
        <taxon>Arthropoda</taxon>
        <taxon>Chelicerata</taxon>
        <taxon>Arachnida</taxon>
        <taxon>Acari</taxon>
        <taxon>Parasitiformes</taxon>
        <taxon>Mesostigmata</taxon>
        <taxon>Gamasina</taxon>
        <taxon>Dermanyssoidea</taxon>
        <taxon>Laelapidae</taxon>
        <taxon>Tropilaelaps</taxon>
    </lineage>
</organism>